<reference evidence="1" key="1">
    <citation type="journal article" date="2023" name="Mol. Biol. Evol.">
        <title>Third-Generation Sequencing Reveals the Adaptive Role of the Epigenome in Three Deep-Sea Polychaetes.</title>
        <authorList>
            <person name="Perez M."/>
            <person name="Aroh O."/>
            <person name="Sun Y."/>
            <person name="Lan Y."/>
            <person name="Juniper S.K."/>
            <person name="Young C.R."/>
            <person name="Angers B."/>
            <person name="Qian P.Y."/>
        </authorList>
    </citation>
    <scope>NUCLEOTIDE SEQUENCE</scope>
    <source>
        <strain evidence="1">R07B-5</strain>
    </source>
</reference>
<proteinExistence type="predicted"/>
<comment type="caution">
    <text evidence="1">The sequence shown here is derived from an EMBL/GenBank/DDBJ whole genome shotgun (WGS) entry which is preliminary data.</text>
</comment>
<dbReference type="EMBL" id="JAODUO010000598">
    <property type="protein sequence ID" value="KAK2177429.1"/>
    <property type="molecule type" value="Genomic_DNA"/>
</dbReference>
<name>A0AAD9NS46_RIDPI</name>
<organism evidence="1 2">
    <name type="scientific">Ridgeia piscesae</name>
    <name type="common">Tubeworm</name>
    <dbReference type="NCBI Taxonomy" id="27915"/>
    <lineage>
        <taxon>Eukaryota</taxon>
        <taxon>Metazoa</taxon>
        <taxon>Spiralia</taxon>
        <taxon>Lophotrochozoa</taxon>
        <taxon>Annelida</taxon>
        <taxon>Polychaeta</taxon>
        <taxon>Sedentaria</taxon>
        <taxon>Canalipalpata</taxon>
        <taxon>Sabellida</taxon>
        <taxon>Siboglinidae</taxon>
        <taxon>Ridgeia</taxon>
    </lineage>
</organism>
<evidence type="ECO:0000313" key="2">
    <source>
        <dbReference type="Proteomes" id="UP001209878"/>
    </source>
</evidence>
<evidence type="ECO:0000313" key="1">
    <source>
        <dbReference type="EMBL" id="KAK2177429.1"/>
    </source>
</evidence>
<keyword evidence="2" id="KW-1185">Reference proteome</keyword>
<dbReference type="Proteomes" id="UP001209878">
    <property type="component" value="Unassembled WGS sequence"/>
</dbReference>
<gene>
    <name evidence="1" type="ORF">NP493_598g01029</name>
</gene>
<protein>
    <submittedName>
        <fullName evidence="1">Uncharacterized protein</fullName>
    </submittedName>
</protein>
<accession>A0AAD9NS46</accession>
<dbReference type="AlphaFoldDB" id="A0AAD9NS46"/>
<sequence>MSTTLRSRRLKATSTWDRDIAPETKNQDKEIQRRITAGWTAFAKHRDIFKGNIGTCLKRQVYNSCVLPTMTYGAETPPKQRTC</sequence>